<accession>A0A7T8KM48</accession>
<dbReference type="Proteomes" id="UP000595437">
    <property type="component" value="Chromosome 2"/>
</dbReference>
<proteinExistence type="predicted"/>
<sequence>MAATRRHNSSTVLPLDFLHEEAKALNDAQLRTLLYIGLSLSVVILLGLLSSHIEK</sequence>
<reference evidence="3" key="1">
    <citation type="submission" date="2021-01" db="EMBL/GenBank/DDBJ databases">
        <title>Caligus Genome Assembly.</title>
        <authorList>
            <person name="Gallardo-Escarate C."/>
        </authorList>
    </citation>
    <scope>NUCLEOTIDE SEQUENCE [LARGE SCALE GENOMIC DNA]</scope>
</reference>
<name>A0A7T8KM48_CALRO</name>
<keyword evidence="1" id="KW-0812">Transmembrane</keyword>
<organism evidence="2 3">
    <name type="scientific">Caligus rogercresseyi</name>
    <name type="common">Sea louse</name>
    <dbReference type="NCBI Taxonomy" id="217165"/>
    <lineage>
        <taxon>Eukaryota</taxon>
        <taxon>Metazoa</taxon>
        <taxon>Ecdysozoa</taxon>
        <taxon>Arthropoda</taxon>
        <taxon>Crustacea</taxon>
        <taxon>Multicrustacea</taxon>
        <taxon>Hexanauplia</taxon>
        <taxon>Copepoda</taxon>
        <taxon>Siphonostomatoida</taxon>
        <taxon>Caligidae</taxon>
        <taxon>Caligus</taxon>
    </lineage>
</organism>
<evidence type="ECO:0000256" key="1">
    <source>
        <dbReference type="SAM" id="Phobius"/>
    </source>
</evidence>
<dbReference type="AlphaFoldDB" id="A0A7T8KM48"/>
<keyword evidence="1" id="KW-0472">Membrane</keyword>
<gene>
    <name evidence="2" type="ORF">FKW44_003806</name>
</gene>
<evidence type="ECO:0000313" key="2">
    <source>
        <dbReference type="EMBL" id="QQP58472.1"/>
    </source>
</evidence>
<keyword evidence="1" id="KW-1133">Transmembrane helix</keyword>
<keyword evidence="3" id="KW-1185">Reference proteome</keyword>
<protein>
    <submittedName>
        <fullName evidence="2">Uncharacterized protein</fullName>
    </submittedName>
</protein>
<dbReference type="EMBL" id="CP045891">
    <property type="protein sequence ID" value="QQP58472.1"/>
    <property type="molecule type" value="Genomic_DNA"/>
</dbReference>
<evidence type="ECO:0000313" key="3">
    <source>
        <dbReference type="Proteomes" id="UP000595437"/>
    </source>
</evidence>
<feature type="transmembrane region" description="Helical" evidence="1">
    <location>
        <begin position="33"/>
        <end position="53"/>
    </location>
</feature>